<proteinExistence type="predicted"/>
<evidence type="ECO:0000313" key="2">
    <source>
        <dbReference type="EMBL" id="MVO86242.1"/>
    </source>
</evidence>
<evidence type="ECO:0000256" key="1">
    <source>
        <dbReference type="SAM" id="MobiDB-lite"/>
    </source>
</evidence>
<accession>A0A6L6WVG6</accession>
<evidence type="ECO:0000313" key="3">
    <source>
        <dbReference type="Proteomes" id="UP000483802"/>
    </source>
</evidence>
<feature type="region of interest" description="Disordered" evidence="1">
    <location>
        <begin position="87"/>
        <end position="109"/>
    </location>
</feature>
<protein>
    <recommendedName>
        <fullName evidence="4">Restriction endonuclease</fullName>
    </recommendedName>
</protein>
<keyword evidence="3" id="KW-1185">Reference proteome</keyword>
<name>A0A6L6WVG6_9ACTN</name>
<comment type="caution">
    <text evidence="2">The sequence shown here is derived from an EMBL/GenBank/DDBJ whole genome shotgun (WGS) entry which is preliminary data.</text>
</comment>
<dbReference type="RefSeq" id="WP_157166134.1">
    <property type="nucleotide sequence ID" value="NZ_WPNZ01000008.1"/>
</dbReference>
<evidence type="ECO:0008006" key="4">
    <source>
        <dbReference type="Google" id="ProtNLM"/>
    </source>
</evidence>
<dbReference type="EMBL" id="WPNZ01000008">
    <property type="protein sequence ID" value="MVO86242.1"/>
    <property type="molecule type" value="Genomic_DNA"/>
</dbReference>
<dbReference type="Proteomes" id="UP000483802">
    <property type="component" value="Unassembled WGS sequence"/>
</dbReference>
<sequence length="286" mass="29708">MAGYDVLVRCPVCRHEQIYAPPAFPCACGAPVVPPVTHGAAVALTHRTPADAWVTVRCATCGRGTDWPRPELGCACGTVLRVPVTSEEGAEGAERAEGAGAGGGAREPDPGDGTCALCAPEGDEGAAPCASCAPCAPKSRPSLTPPHIPLPRTAPTPRYAFRPLPVRSARDAVATCALFLRWLGYEDVREAYPAEERPPSGTRLTALGVLAQIEPTARPASLRDVECAWLTAMTHTVTCACFALSGFTPAARSRADELDVALFRIELSGTPEPLNGAADELTATGA</sequence>
<reference evidence="2 3" key="1">
    <citation type="submission" date="2019-11" db="EMBL/GenBank/DDBJ databases">
        <title>Streptomyces typhae sp. nov., a novel endophytic actinomycete isolated from the root of cattail pollen (Typha angustifolia L.).</title>
        <authorList>
            <person name="Peng C."/>
        </authorList>
    </citation>
    <scope>NUCLEOTIDE SEQUENCE [LARGE SCALE GENOMIC DNA]</scope>
    <source>
        <strain evidence="3">p1417</strain>
    </source>
</reference>
<dbReference type="AlphaFoldDB" id="A0A6L6WVG6"/>
<organism evidence="2 3">
    <name type="scientific">Streptomyces typhae</name>
    <dbReference type="NCBI Taxonomy" id="2681492"/>
    <lineage>
        <taxon>Bacteria</taxon>
        <taxon>Bacillati</taxon>
        <taxon>Actinomycetota</taxon>
        <taxon>Actinomycetes</taxon>
        <taxon>Kitasatosporales</taxon>
        <taxon>Streptomycetaceae</taxon>
        <taxon>Streptomyces</taxon>
    </lineage>
</organism>
<gene>
    <name evidence="2" type="ORF">GPA10_16115</name>
</gene>